<accession>A0A7G5DXD2</accession>
<name>A0A7G5DXD2_9SPHI</name>
<dbReference type="AlphaFoldDB" id="A0A7G5DXD2"/>
<organism evidence="2 3">
    <name type="scientific">Sphingobacterium paramultivorum</name>
    <dbReference type="NCBI Taxonomy" id="2886510"/>
    <lineage>
        <taxon>Bacteria</taxon>
        <taxon>Pseudomonadati</taxon>
        <taxon>Bacteroidota</taxon>
        <taxon>Sphingobacteriia</taxon>
        <taxon>Sphingobacteriales</taxon>
        <taxon>Sphingobacteriaceae</taxon>
        <taxon>Sphingobacterium</taxon>
    </lineage>
</organism>
<gene>
    <name evidence="2" type="ORF">HS960_01470</name>
</gene>
<dbReference type="RefSeq" id="WP_182331094.1">
    <property type="nucleotide sequence ID" value="NZ_CP058555.1"/>
</dbReference>
<dbReference type="EMBL" id="CP058555">
    <property type="protein sequence ID" value="QMV66407.1"/>
    <property type="molecule type" value="Genomic_DNA"/>
</dbReference>
<keyword evidence="3" id="KW-1185">Reference proteome</keyword>
<dbReference type="Proteomes" id="UP000515450">
    <property type="component" value="Chromosome"/>
</dbReference>
<evidence type="ECO:0000256" key="1">
    <source>
        <dbReference type="SAM" id="SignalP"/>
    </source>
</evidence>
<reference evidence="2 3" key="1">
    <citation type="journal article" date="2020" name="G3 (Bethesda)">
        <title>CeMbio - The Caenorhabditis elegans Microbiome Resource.</title>
        <authorList>
            <person name="Dirksen P."/>
            <person name="Assie A."/>
            <person name="Zimmermann J."/>
            <person name="Zhang F."/>
            <person name="Tietje A.M."/>
            <person name="Marsh S.A."/>
            <person name="Felix M.A."/>
            <person name="Shapira M."/>
            <person name="Kaleta C."/>
            <person name="Schulenburg H."/>
            <person name="Samuel B."/>
        </authorList>
    </citation>
    <scope>NUCLEOTIDE SEQUENCE [LARGE SCALE GENOMIC DNA]</scope>
    <source>
        <strain evidence="2 3">BIGb0170</strain>
    </source>
</reference>
<protein>
    <recommendedName>
        <fullName evidence="4">Fibrobacter succinogenes major paralogous domain-containing protein</fullName>
    </recommendedName>
</protein>
<evidence type="ECO:0008006" key="4">
    <source>
        <dbReference type="Google" id="ProtNLM"/>
    </source>
</evidence>
<evidence type="ECO:0000313" key="3">
    <source>
        <dbReference type="Proteomes" id="UP000515450"/>
    </source>
</evidence>
<feature type="chain" id="PRO_5028907214" description="Fibrobacter succinogenes major paralogous domain-containing protein" evidence="1">
    <location>
        <begin position="28"/>
        <end position="582"/>
    </location>
</feature>
<evidence type="ECO:0000313" key="2">
    <source>
        <dbReference type="EMBL" id="QMV66407.1"/>
    </source>
</evidence>
<keyword evidence="1" id="KW-0732">Signal</keyword>
<sequence>MMKKIYQITKIKLALIVLLTIASSCNKDKTGNQADVNQGGLKLTLTEAEFTSTDDPVTKASTNSSIAKPLSITQEIQSGPFSISAELTENTPGTAALKASSGNKAATSLSLRGTVQYRIVAYETDGTYIDQAVGNAADASQVFFGDKLIAGNKYTFVVYSVGSTTTAPPAAPTTNLYSAGALFFDFSTYAQDGGDLMYAISKDVTILGNNTPTPLTAPLKHLFTRVNIVVDNSDATGTFGTANYVKGGYLSEVPVQAQWLSPFQDVEIDLSTGATLSSVADNSVAAISNLNATAQTFIVNQLQSSTFAVSFRIPSSQIKIGHDVNAQNVDFNFSNAGLGLKPGYSYTLKLRFNSDRYVNASNVTRTATAADARYAVIGGYRWDRYNLGVTDVNPTTNYPDANPSKQALYGNYYQWGRQAAVANAYSGDGAIAGWNTTPAPDGSWNNGTAAAPVKAALDPCGTGDRVPSAAEYTRLGNYTRHTSIGNWIPNTGTSSGLSDFTAAHIMTSKKSSDIKLSFPANGHRSSVDGVQVVRQATAIYWLNMAVGGNDRALQGRGFEGGAWDTQNYFKRAAYPVRCIQDK</sequence>
<dbReference type="PROSITE" id="PS51257">
    <property type="entry name" value="PROKAR_LIPOPROTEIN"/>
    <property type="match status" value="1"/>
</dbReference>
<proteinExistence type="predicted"/>
<feature type="signal peptide" evidence="1">
    <location>
        <begin position="1"/>
        <end position="27"/>
    </location>
</feature>